<keyword evidence="1" id="KW-0812">Transmembrane</keyword>
<evidence type="ECO:0000313" key="3">
    <source>
        <dbReference type="Proteomes" id="UP000233332"/>
    </source>
</evidence>
<dbReference type="PANTHER" id="PTHR35813">
    <property type="entry name" value="INNER MEMBRANE PROTEIN YBAN"/>
    <property type="match status" value="1"/>
</dbReference>
<gene>
    <name evidence="2" type="ORF">COO92_00965</name>
</gene>
<comment type="caution">
    <text evidence="2">The sequence shown here is derived from an EMBL/GenBank/DDBJ whole genome shotgun (WGS) entry which is preliminary data.</text>
</comment>
<dbReference type="InterPro" id="IPR007401">
    <property type="entry name" value="DUF454"/>
</dbReference>
<dbReference type="EMBL" id="NXGX01000001">
    <property type="protein sequence ID" value="PKR59976.1"/>
    <property type="molecule type" value="Genomic_DNA"/>
</dbReference>
<dbReference type="RefSeq" id="WP_101299103.1">
    <property type="nucleotide sequence ID" value="NZ_NXGX01000001.1"/>
</dbReference>
<dbReference type="Pfam" id="PF04304">
    <property type="entry name" value="DUF454"/>
    <property type="match status" value="1"/>
</dbReference>
<feature type="transmembrane region" description="Helical" evidence="1">
    <location>
        <begin position="76"/>
        <end position="93"/>
    </location>
</feature>
<dbReference type="AlphaFoldDB" id="A0A2N3LB61"/>
<name>A0A2N3LB61_9PROT</name>
<feature type="transmembrane region" description="Helical" evidence="1">
    <location>
        <begin position="99"/>
        <end position="115"/>
    </location>
</feature>
<reference evidence="2 3" key="1">
    <citation type="submission" date="2017-09" db="EMBL/GenBank/DDBJ databases">
        <title>Biodiversity and function of Thalassospira species in the particle-attached aromatic-hydrocarbon-degrading consortia from the surface seawater of the China South Sea.</title>
        <authorList>
            <person name="Dong C."/>
            <person name="Lai Q."/>
            <person name="Shao Z."/>
        </authorList>
    </citation>
    <scope>NUCLEOTIDE SEQUENCE [LARGE SCALE GENOMIC DNA]</scope>
    <source>
        <strain evidence="2 3">139Z-12</strain>
    </source>
</reference>
<dbReference type="GO" id="GO:0005886">
    <property type="term" value="C:plasma membrane"/>
    <property type="evidence" value="ECO:0007669"/>
    <property type="project" value="TreeGrafter"/>
</dbReference>
<proteinExistence type="predicted"/>
<dbReference type="Proteomes" id="UP000233332">
    <property type="component" value="Unassembled WGS sequence"/>
</dbReference>
<evidence type="ECO:0000256" key="1">
    <source>
        <dbReference type="SAM" id="Phobius"/>
    </source>
</evidence>
<evidence type="ECO:0000313" key="2">
    <source>
        <dbReference type="EMBL" id="PKR59976.1"/>
    </source>
</evidence>
<keyword evidence="1" id="KW-1133">Transmembrane helix</keyword>
<accession>A0A2N3LB61</accession>
<feature type="transmembrane region" description="Helical" evidence="1">
    <location>
        <begin position="12"/>
        <end position="41"/>
    </location>
</feature>
<protein>
    <recommendedName>
        <fullName evidence="4">DUF454 domain-containing protein</fullName>
    </recommendedName>
</protein>
<organism evidence="2 3">
    <name type="scientific">Thalassospira lohafexi</name>
    <dbReference type="NCBI Taxonomy" id="744227"/>
    <lineage>
        <taxon>Bacteria</taxon>
        <taxon>Pseudomonadati</taxon>
        <taxon>Pseudomonadota</taxon>
        <taxon>Alphaproteobacteria</taxon>
        <taxon>Rhodospirillales</taxon>
        <taxon>Thalassospiraceae</taxon>
        <taxon>Thalassospira</taxon>
    </lineage>
</organism>
<sequence>MRFSHIYIGLGWLAIGLGVVGIFLPLLPTTPFMLLAAWLFAKGSPRLHDWICNHPRFGGPIRDWNNHGVISRRAKCMAMLAFFVVIAVSLIFVESRWVVMVQVLVAVPVSLFILSRPSAPRLVKVTNPTAGNP</sequence>
<keyword evidence="1" id="KW-0472">Membrane</keyword>
<evidence type="ECO:0008006" key="4">
    <source>
        <dbReference type="Google" id="ProtNLM"/>
    </source>
</evidence>
<keyword evidence="3" id="KW-1185">Reference proteome</keyword>
<dbReference type="PANTHER" id="PTHR35813:SF1">
    <property type="entry name" value="INNER MEMBRANE PROTEIN YBAN"/>
    <property type="match status" value="1"/>
</dbReference>
<dbReference type="PIRSF" id="PIRSF016789">
    <property type="entry name" value="DUF454"/>
    <property type="match status" value="1"/>
</dbReference>